<organism evidence="1 2">
    <name type="scientific">Streptomyces evansiae</name>
    <dbReference type="NCBI Taxonomy" id="3075535"/>
    <lineage>
        <taxon>Bacteria</taxon>
        <taxon>Bacillati</taxon>
        <taxon>Actinomycetota</taxon>
        <taxon>Actinomycetes</taxon>
        <taxon>Kitasatosporales</taxon>
        <taxon>Streptomycetaceae</taxon>
        <taxon>Streptomyces</taxon>
    </lineage>
</organism>
<dbReference type="Proteomes" id="UP001183610">
    <property type="component" value="Unassembled WGS sequence"/>
</dbReference>
<evidence type="ECO:0000313" key="1">
    <source>
        <dbReference type="EMBL" id="MDT0408200.1"/>
    </source>
</evidence>
<dbReference type="EMBL" id="JAVRET010000005">
    <property type="protein sequence ID" value="MDT0408200.1"/>
    <property type="molecule type" value="Genomic_DNA"/>
</dbReference>
<comment type="caution">
    <text evidence="1">The sequence shown here is derived from an EMBL/GenBank/DDBJ whole genome shotgun (WGS) entry which is preliminary data.</text>
</comment>
<sequence length="222" mass="24564">MTNAFIKSAPGGLTSRARYFVETQGIRLDVRPAEDNREWWREHRVPTEVIGRMAAYQDTWGGVALPPAPEYDGGPRYFDADSPEADETGWWFEAGTQRTAVPYSFLIGPDGAFGIQAHRWAPLHASGEGWVEAVALAHHASAHATRITRFAGDEVEGVELGDCEPVREVQGLADTWWRGPDRLVAVHRGEADALDFPRGRVVRVYSGLDDWGLYGGVRPDAH</sequence>
<gene>
    <name evidence="1" type="ORF">RM698_03920</name>
</gene>
<proteinExistence type="predicted"/>
<protein>
    <submittedName>
        <fullName evidence="1">Uncharacterized protein</fullName>
    </submittedName>
</protein>
<evidence type="ECO:0000313" key="2">
    <source>
        <dbReference type="Proteomes" id="UP001183610"/>
    </source>
</evidence>
<reference evidence="2" key="1">
    <citation type="submission" date="2023-07" db="EMBL/GenBank/DDBJ databases">
        <title>30 novel species of actinomycetes from the DSMZ collection.</title>
        <authorList>
            <person name="Nouioui I."/>
        </authorList>
    </citation>
    <scope>NUCLEOTIDE SEQUENCE [LARGE SCALE GENOMIC DNA]</scope>
    <source>
        <strain evidence="2">DSM 41979</strain>
    </source>
</reference>
<accession>A0ABU2QXI7</accession>
<name>A0ABU2QXI7_9ACTN</name>
<dbReference type="RefSeq" id="WP_010266476.1">
    <property type="nucleotide sequence ID" value="NZ_JAVRET010000005.1"/>
</dbReference>
<keyword evidence="2" id="KW-1185">Reference proteome</keyword>